<gene>
    <name evidence="2" type="ORF">H5410_056065</name>
</gene>
<dbReference type="AlphaFoldDB" id="A0A9J5WJ94"/>
<accession>A0A9J5WJ94</accession>
<evidence type="ECO:0000313" key="3">
    <source>
        <dbReference type="Proteomes" id="UP000824120"/>
    </source>
</evidence>
<dbReference type="OrthoDB" id="1305343at2759"/>
<name>A0A9J5WJ94_SOLCO</name>
<feature type="region of interest" description="Disordered" evidence="1">
    <location>
        <begin position="155"/>
        <end position="201"/>
    </location>
</feature>
<keyword evidence="3" id="KW-1185">Reference proteome</keyword>
<proteinExistence type="predicted"/>
<organism evidence="2 3">
    <name type="scientific">Solanum commersonii</name>
    <name type="common">Commerson's wild potato</name>
    <name type="synonym">Commerson's nightshade</name>
    <dbReference type="NCBI Taxonomy" id="4109"/>
    <lineage>
        <taxon>Eukaryota</taxon>
        <taxon>Viridiplantae</taxon>
        <taxon>Streptophyta</taxon>
        <taxon>Embryophyta</taxon>
        <taxon>Tracheophyta</taxon>
        <taxon>Spermatophyta</taxon>
        <taxon>Magnoliopsida</taxon>
        <taxon>eudicotyledons</taxon>
        <taxon>Gunneridae</taxon>
        <taxon>Pentapetalae</taxon>
        <taxon>asterids</taxon>
        <taxon>lamiids</taxon>
        <taxon>Solanales</taxon>
        <taxon>Solanaceae</taxon>
        <taxon>Solanoideae</taxon>
        <taxon>Solaneae</taxon>
        <taxon>Solanum</taxon>
    </lineage>
</organism>
<comment type="caution">
    <text evidence="2">The sequence shown here is derived from an EMBL/GenBank/DDBJ whole genome shotgun (WGS) entry which is preliminary data.</text>
</comment>
<feature type="compositionally biased region" description="Acidic residues" evidence="1">
    <location>
        <begin position="173"/>
        <end position="192"/>
    </location>
</feature>
<dbReference type="Proteomes" id="UP000824120">
    <property type="component" value="Chromosome 11"/>
</dbReference>
<dbReference type="EMBL" id="JACXVP010000011">
    <property type="protein sequence ID" value="KAG5575931.1"/>
    <property type="molecule type" value="Genomic_DNA"/>
</dbReference>
<evidence type="ECO:0000313" key="2">
    <source>
        <dbReference type="EMBL" id="KAG5575931.1"/>
    </source>
</evidence>
<reference evidence="2 3" key="1">
    <citation type="submission" date="2020-09" db="EMBL/GenBank/DDBJ databases">
        <title>De no assembly of potato wild relative species, Solanum commersonii.</title>
        <authorList>
            <person name="Cho K."/>
        </authorList>
    </citation>
    <scope>NUCLEOTIDE SEQUENCE [LARGE SCALE GENOMIC DNA]</scope>
    <source>
        <strain evidence="2">LZ3.2</strain>
        <tissue evidence="2">Leaf</tissue>
    </source>
</reference>
<dbReference type="PANTHER" id="PTHR31973">
    <property type="entry name" value="POLYPROTEIN, PUTATIVE-RELATED"/>
    <property type="match status" value="1"/>
</dbReference>
<feature type="compositionally biased region" description="Polar residues" evidence="1">
    <location>
        <begin position="155"/>
        <end position="169"/>
    </location>
</feature>
<sequence length="443" mass="50468">MKCSISVVHVWVDFSHASVGRFHSSKSSIIVVEFKGMSEFTFITLKLYHGGALLYEGEEARYVGGLVSEYVDVDVIIPPLNSCILGYIDNDDILLAMCNCLQNGAVLEVYVHMPEEKSGATFNKVGTTENKASENIEYNEVGEAAFNGVDVSLNTTSNIPSTSNQTAPNTDPLDSEESDDSEDSELLEDDQYGSDVHEEQIQLRAEKRSFLRRKRRKRIPTDTEEVPCGNAGADLGFDETAINTNTFEGRLGGDEPYYASFDACSFENDTDDSCLKKGEKMRLKLPNTERKKHTTDSVRFDPNSKKIVWQLGMVFESVKEFRLTVTKYAILRRVQIEKCARHILANWSKNWKGLQKKKLYWKCARTTFEAEFRENLHELSKLGAGIMDDLIYYDKEYWCKMYFNCEVKSDAKDNNMCESFNAWILSARHKTIISMLEEIRLRS</sequence>
<protein>
    <recommendedName>
        <fullName evidence="4">Transposase MuDR plant domain-containing protein</fullName>
    </recommendedName>
</protein>
<evidence type="ECO:0000256" key="1">
    <source>
        <dbReference type="SAM" id="MobiDB-lite"/>
    </source>
</evidence>
<evidence type="ECO:0008006" key="4">
    <source>
        <dbReference type="Google" id="ProtNLM"/>
    </source>
</evidence>
<dbReference type="PANTHER" id="PTHR31973:SF197">
    <property type="entry name" value="SWIM-TYPE DOMAIN-CONTAINING PROTEIN"/>
    <property type="match status" value="1"/>
</dbReference>